<name>A0AAW0FHN5_9APHY</name>
<dbReference type="Proteomes" id="UP001385951">
    <property type="component" value="Unassembled WGS sequence"/>
</dbReference>
<sequence length="105" mass="11460">MAQPHKLFWKGSDYDFVVFIEDSNLVQKYKDIVSIYKVFINRQGGVEGVLDEASKSELANEFGSSDVDSIIKKILVEGTDKKSAGSFHSGESGKNDSMGAGEVAH</sequence>
<dbReference type="InterPro" id="IPR036786">
    <property type="entry name" value="Ribosome_mat_SBDS_N_sf"/>
</dbReference>
<protein>
    <recommendedName>
        <fullName evidence="2">Ribosome maturation protein SDO1/SBDS N-terminal domain-containing protein</fullName>
    </recommendedName>
</protein>
<gene>
    <name evidence="3" type="ORF">QCA50_018126</name>
</gene>
<dbReference type="AlphaFoldDB" id="A0AAW0FHN5"/>
<evidence type="ECO:0000313" key="4">
    <source>
        <dbReference type="Proteomes" id="UP001385951"/>
    </source>
</evidence>
<accession>A0AAW0FHN5</accession>
<evidence type="ECO:0000256" key="1">
    <source>
        <dbReference type="SAM" id="MobiDB-lite"/>
    </source>
</evidence>
<dbReference type="EMBL" id="JASBNA010000066">
    <property type="protein sequence ID" value="KAK7678827.1"/>
    <property type="molecule type" value="Genomic_DNA"/>
</dbReference>
<dbReference type="SUPFAM" id="SSF89895">
    <property type="entry name" value="FYSH domain"/>
    <property type="match status" value="1"/>
</dbReference>
<reference evidence="3 4" key="1">
    <citation type="submission" date="2022-09" db="EMBL/GenBank/DDBJ databases">
        <authorList>
            <person name="Palmer J.M."/>
        </authorList>
    </citation>
    <scope>NUCLEOTIDE SEQUENCE [LARGE SCALE GENOMIC DNA]</scope>
    <source>
        <strain evidence="3 4">DSM 7382</strain>
    </source>
</reference>
<dbReference type="Gene3D" id="3.30.1250.10">
    <property type="entry name" value="Ribosome maturation protein SBDS, N-terminal domain"/>
    <property type="match status" value="1"/>
</dbReference>
<feature type="domain" description="Ribosome maturation protein SDO1/SBDS N-terminal" evidence="2">
    <location>
        <begin position="5"/>
        <end position="84"/>
    </location>
</feature>
<organism evidence="3 4">
    <name type="scientific">Cerrena zonata</name>
    <dbReference type="NCBI Taxonomy" id="2478898"/>
    <lineage>
        <taxon>Eukaryota</taxon>
        <taxon>Fungi</taxon>
        <taxon>Dikarya</taxon>
        <taxon>Basidiomycota</taxon>
        <taxon>Agaricomycotina</taxon>
        <taxon>Agaricomycetes</taxon>
        <taxon>Polyporales</taxon>
        <taxon>Cerrenaceae</taxon>
        <taxon>Cerrena</taxon>
    </lineage>
</organism>
<proteinExistence type="predicted"/>
<evidence type="ECO:0000313" key="3">
    <source>
        <dbReference type="EMBL" id="KAK7678827.1"/>
    </source>
</evidence>
<evidence type="ECO:0000259" key="2">
    <source>
        <dbReference type="Pfam" id="PF01172"/>
    </source>
</evidence>
<comment type="caution">
    <text evidence="3">The sequence shown here is derived from an EMBL/GenBank/DDBJ whole genome shotgun (WGS) entry which is preliminary data.</text>
</comment>
<keyword evidence="4" id="KW-1185">Reference proteome</keyword>
<dbReference type="InterPro" id="IPR019783">
    <property type="entry name" value="SDO1/SBDS_N"/>
</dbReference>
<feature type="region of interest" description="Disordered" evidence="1">
    <location>
        <begin position="81"/>
        <end position="105"/>
    </location>
</feature>
<dbReference type="Pfam" id="PF01172">
    <property type="entry name" value="SBDS_N"/>
    <property type="match status" value="1"/>
</dbReference>